<reference evidence="2" key="1">
    <citation type="journal article" date="2021" name="J. Hered.">
        <title>Genome Assembly of Salicaceae Populus deltoides (Eastern Cottonwood) I-69 Based on Nanopore Sequencing and Hi-C Technologies.</title>
        <authorList>
            <person name="Bai S."/>
            <person name="Wu H."/>
            <person name="Zhang J."/>
            <person name="Pan Z."/>
            <person name="Zhao W."/>
            <person name="Li Z."/>
            <person name="Tong C."/>
        </authorList>
    </citation>
    <scope>NUCLEOTIDE SEQUENCE</scope>
    <source>
        <tissue evidence="2">Leaf</tissue>
    </source>
</reference>
<sequence length="213" mass="24271">MFNESKLFVNWNSVAKQLKLYTKFHGIPCLLIPPRDEEGQIYSTKYVASKEIRDQSFSVGSSHGYLISINCERNTLFVFNSLTDKRTELPAKDTFLGRIRDDMDNGDYIEAFLECINVANAKCFELSLHLQTLLGGTSGRVLLVVRRIGEFVDEERRVLHEGGLLTDKAAEPLVCPYRTLLFALFRMDFEKETWVSVKSLYDQAIFVGGNHST</sequence>
<feature type="domain" description="KIB1-4 beta-propeller" evidence="1">
    <location>
        <begin position="137"/>
        <end position="212"/>
    </location>
</feature>
<dbReference type="InterPro" id="IPR005174">
    <property type="entry name" value="KIB1-4_b-propeller"/>
</dbReference>
<gene>
    <name evidence="2" type="ORF">H0E87_008429</name>
</gene>
<name>A0A8T2Z0U4_POPDE</name>
<dbReference type="Proteomes" id="UP000807159">
    <property type="component" value="Chromosome 4"/>
</dbReference>
<evidence type="ECO:0000313" key="2">
    <source>
        <dbReference type="EMBL" id="KAH8510886.1"/>
    </source>
</evidence>
<evidence type="ECO:0000259" key="1">
    <source>
        <dbReference type="Pfam" id="PF03478"/>
    </source>
</evidence>
<proteinExistence type="predicted"/>
<comment type="caution">
    <text evidence="2">The sequence shown here is derived from an EMBL/GenBank/DDBJ whole genome shotgun (WGS) entry which is preliminary data.</text>
</comment>
<dbReference type="EMBL" id="JACEGQ020000004">
    <property type="protein sequence ID" value="KAH8510886.1"/>
    <property type="molecule type" value="Genomic_DNA"/>
</dbReference>
<dbReference type="Pfam" id="PF03478">
    <property type="entry name" value="Beta-prop_KIB1-4"/>
    <property type="match status" value="1"/>
</dbReference>
<protein>
    <recommendedName>
        <fullName evidence="1">KIB1-4 beta-propeller domain-containing protein</fullName>
    </recommendedName>
</protein>
<dbReference type="InterPro" id="IPR050942">
    <property type="entry name" value="F-box_BR-signaling"/>
</dbReference>
<evidence type="ECO:0000313" key="3">
    <source>
        <dbReference type="Proteomes" id="UP000807159"/>
    </source>
</evidence>
<dbReference type="PANTHER" id="PTHR44259:SF15">
    <property type="entry name" value="F-BOX PROTEIN KIB2-RELATED"/>
    <property type="match status" value="1"/>
</dbReference>
<dbReference type="AlphaFoldDB" id="A0A8T2Z0U4"/>
<organism evidence="2 3">
    <name type="scientific">Populus deltoides</name>
    <name type="common">Eastern poplar</name>
    <name type="synonym">Eastern cottonwood</name>
    <dbReference type="NCBI Taxonomy" id="3696"/>
    <lineage>
        <taxon>Eukaryota</taxon>
        <taxon>Viridiplantae</taxon>
        <taxon>Streptophyta</taxon>
        <taxon>Embryophyta</taxon>
        <taxon>Tracheophyta</taxon>
        <taxon>Spermatophyta</taxon>
        <taxon>Magnoliopsida</taxon>
        <taxon>eudicotyledons</taxon>
        <taxon>Gunneridae</taxon>
        <taxon>Pentapetalae</taxon>
        <taxon>rosids</taxon>
        <taxon>fabids</taxon>
        <taxon>Malpighiales</taxon>
        <taxon>Salicaceae</taxon>
        <taxon>Saliceae</taxon>
        <taxon>Populus</taxon>
    </lineage>
</organism>
<accession>A0A8T2Z0U4</accession>
<dbReference type="PANTHER" id="PTHR44259">
    <property type="entry name" value="OS07G0183000 PROTEIN-RELATED"/>
    <property type="match status" value="1"/>
</dbReference>
<keyword evidence="3" id="KW-1185">Reference proteome</keyword>